<dbReference type="Proteomes" id="UP000642284">
    <property type="component" value="Unassembled WGS sequence"/>
</dbReference>
<protein>
    <recommendedName>
        <fullName evidence="4">Integral membrane protein</fullName>
    </recommendedName>
</protein>
<keyword evidence="1" id="KW-0472">Membrane</keyword>
<name>A0ABR7ST34_9ACTN</name>
<comment type="caution">
    <text evidence="2">The sequence shown here is derived from an EMBL/GenBank/DDBJ whole genome shotgun (WGS) entry which is preliminary data.</text>
</comment>
<feature type="transmembrane region" description="Helical" evidence="1">
    <location>
        <begin position="34"/>
        <end position="55"/>
    </location>
</feature>
<keyword evidence="1" id="KW-0812">Transmembrane</keyword>
<keyword evidence="1" id="KW-1133">Transmembrane helix</keyword>
<organism evidence="2 3">
    <name type="scientific">Streptomyces polyasparticus</name>
    <dbReference type="NCBI Taxonomy" id="2767826"/>
    <lineage>
        <taxon>Bacteria</taxon>
        <taxon>Bacillati</taxon>
        <taxon>Actinomycetota</taxon>
        <taxon>Actinomycetes</taxon>
        <taxon>Kitasatosporales</taxon>
        <taxon>Streptomycetaceae</taxon>
        <taxon>Streptomyces</taxon>
    </lineage>
</organism>
<accession>A0ABR7ST34</accession>
<evidence type="ECO:0000313" key="2">
    <source>
        <dbReference type="EMBL" id="MBC9717493.1"/>
    </source>
</evidence>
<dbReference type="EMBL" id="JACTVJ010000019">
    <property type="protein sequence ID" value="MBC9717493.1"/>
    <property type="molecule type" value="Genomic_DNA"/>
</dbReference>
<gene>
    <name evidence="2" type="ORF">H9Y04_33685</name>
</gene>
<feature type="transmembrane region" description="Helical" evidence="1">
    <location>
        <begin position="61"/>
        <end position="83"/>
    </location>
</feature>
<dbReference type="RefSeq" id="WP_187817932.1">
    <property type="nucleotide sequence ID" value="NZ_JACTVJ010000019.1"/>
</dbReference>
<proteinExistence type="predicted"/>
<keyword evidence="3" id="KW-1185">Reference proteome</keyword>
<reference evidence="2 3" key="1">
    <citation type="submission" date="2020-08" db="EMBL/GenBank/DDBJ databases">
        <title>Genemic of Streptomyces polyaspartic.</title>
        <authorList>
            <person name="Liu W."/>
        </authorList>
    </citation>
    <scope>NUCLEOTIDE SEQUENCE [LARGE SCALE GENOMIC DNA]</scope>
    <source>
        <strain evidence="2 3">TRM66268-LWL</strain>
    </source>
</reference>
<evidence type="ECO:0000256" key="1">
    <source>
        <dbReference type="SAM" id="Phobius"/>
    </source>
</evidence>
<sequence length="92" mass="9472">MEYFSGPSMSSAVAAVIVVLRYRKRYAGSPLLAGSGWAGWGAAVAAFAVGTVWAWTQGPSLINAVVLGLSLALLAGSAAEFIARRCRAQGGR</sequence>
<evidence type="ECO:0008006" key="4">
    <source>
        <dbReference type="Google" id="ProtNLM"/>
    </source>
</evidence>
<feature type="transmembrane region" description="Helical" evidence="1">
    <location>
        <begin position="6"/>
        <end position="22"/>
    </location>
</feature>
<evidence type="ECO:0000313" key="3">
    <source>
        <dbReference type="Proteomes" id="UP000642284"/>
    </source>
</evidence>